<dbReference type="AlphaFoldDB" id="A0A0E3PIU9"/>
<accession>A0A0E3PIU9</accession>
<keyword evidence="1" id="KW-0812">Transmembrane</keyword>
<dbReference type="Pfam" id="PF07895">
    <property type="entry name" value="DUF1673"/>
    <property type="match status" value="1"/>
</dbReference>
<keyword evidence="1" id="KW-1133">Transmembrane helix</keyword>
<feature type="transmembrane region" description="Helical" evidence="1">
    <location>
        <begin position="88"/>
        <end position="106"/>
    </location>
</feature>
<name>A0A0E3PIU9_9EURY</name>
<organism evidence="2 3">
    <name type="scientific">Methanosarcina siciliae HI350</name>
    <dbReference type="NCBI Taxonomy" id="1434119"/>
    <lineage>
        <taxon>Archaea</taxon>
        <taxon>Methanobacteriati</taxon>
        <taxon>Methanobacteriota</taxon>
        <taxon>Stenosarchaea group</taxon>
        <taxon>Methanomicrobia</taxon>
        <taxon>Methanosarcinales</taxon>
        <taxon>Methanosarcinaceae</taxon>
        <taxon>Methanosarcina</taxon>
    </lineage>
</organism>
<feature type="transmembrane region" description="Helical" evidence="1">
    <location>
        <begin position="129"/>
        <end position="152"/>
    </location>
</feature>
<dbReference type="GeneID" id="41608016"/>
<dbReference type="RefSeq" id="WP_048185398.1">
    <property type="nucleotide sequence ID" value="NZ_CP009507.1"/>
</dbReference>
<sequence>MPAKTVAFEQIKKLMGWCPYAKASGIRPQISLANFEEYDQSRGEKARSPGIWGRFSSLLSRLDVRILLPTLFLTSVYLNLLFRKGINAESFFLGFSLSLLIYLLCWKKQMRHYDALAKKSIVGSSFKKTFFWVFLALISALILVLILPMFFLSYIPSFLNARSLYSFMAGAWIFMWGSYLQLIYWERKNHMKIYIKSEKGFQKVCALREKR</sequence>
<evidence type="ECO:0008006" key="4">
    <source>
        <dbReference type="Google" id="ProtNLM"/>
    </source>
</evidence>
<dbReference type="InterPro" id="IPR012874">
    <property type="entry name" value="DUF1673_METspp"/>
</dbReference>
<protein>
    <recommendedName>
        <fullName evidence="4">DUF1673 domain-containing protein</fullName>
    </recommendedName>
</protein>
<proteinExistence type="predicted"/>
<evidence type="ECO:0000256" key="1">
    <source>
        <dbReference type="SAM" id="Phobius"/>
    </source>
</evidence>
<dbReference type="KEGG" id="msz:MSSIH_3823"/>
<keyword evidence="1" id="KW-0472">Membrane</keyword>
<gene>
    <name evidence="2" type="ORF">MSSIH_3823</name>
</gene>
<dbReference type="Proteomes" id="UP000033092">
    <property type="component" value="Chromosome"/>
</dbReference>
<evidence type="ECO:0000313" key="2">
    <source>
        <dbReference type="EMBL" id="AKB34513.1"/>
    </source>
</evidence>
<dbReference type="HOGENOM" id="CLU_1363666_0_0_2"/>
<evidence type="ECO:0000313" key="3">
    <source>
        <dbReference type="Proteomes" id="UP000033092"/>
    </source>
</evidence>
<dbReference type="PATRIC" id="fig|1434119.4.peg.4956"/>
<feature type="transmembrane region" description="Helical" evidence="1">
    <location>
        <begin position="164"/>
        <end position="185"/>
    </location>
</feature>
<reference evidence="2 3" key="1">
    <citation type="submission" date="2014-07" db="EMBL/GenBank/DDBJ databases">
        <title>Methanogenic archaea and the global carbon cycle.</title>
        <authorList>
            <person name="Henriksen J.R."/>
            <person name="Luke J."/>
            <person name="Reinhart S."/>
            <person name="Benedict M.N."/>
            <person name="Youngblut N.D."/>
            <person name="Metcalf M.E."/>
            <person name="Whitaker R.J."/>
            <person name="Metcalf W.W."/>
        </authorList>
    </citation>
    <scope>NUCLEOTIDE SEQUENCE [LARGE SCALE GENOMIC DNA]</scope>
    <source>
        <strain evidence="2 3">HI350</strain>
    </source>
</reference>
<feature type="transmembrane region" description="Helical" evidence="1">
    <location>
        <begin position="64"/>
        <end position="82"/>
    </location>
</feature>
<dbReference type="EMBL" id="CP009507">
    <property type="protein sequence ID" value="AKB34513.1"/>
    <property type="molecule type" value="Genomic_DNA"/>
</dbReference>